<protein>
    <submittedName>
        <fullName evidence="2">DUF2878 family protein</fullName>
    </submittedName>
</protein>
<keyword evidence="1" id="KW-0472">Membrane</keyword>
<evidence type="ECO:0000256" key="1">
    <source>
        <dbReference type="SAM" id="Phobius"/>
    </source>
</evidence>
<feature type="transmembrane region" description="Helical" evidence="1">
    <location>
        <begin position="12"/>
        <end position="38"/>
    </location>
</feature>
<accession>A0A7X1U5I4</accession>
<proteinExistence type="predicted"/>
<feature type="transmembrane region" description="Helical" evidence="1">
    <location>
        <begin position="76"/>
        <end position="94"/>
    </location>
</feature>
<dbReference type="EMBL" id="WHUV01000003">
    <property type="protein sequence ID" value="MQA55048.1"/>
    <property type="molecule type" value="Genomic_DNA"/>
</dbReference>
<keyword evidence="1" id="KW-1133">Transmembrane helix</keyword>
<reference evidence="2 3" key="1">
    <citation type="submission" date="2019-10" db="EMBL/GenBank/DDBJ databases">
        <title>Pseudomonas dajingensis sp. nov., isolated from the profound head ulcers of farmed Murray cod (Maccullochella peelii peelii).</title>
        <authorList>
            <person name="Liu Y."/>
        </authorList>
    </citation>
    <scope>NUCLEOTIDE SEQUENCE [LARGE SCALE GENOMIC DNA]</scope>
    <source>
        <strain evidence="2 3">MC042</strain>
    </source>
</reference>
<gene>
    <name evidence="2" type="ORF">GDH07_17165</name>
</gene>
<sequence length="171" mass="18831">MPRQLLNALLFQLGWFICVLSGDSLWLLLGVVIVLAHFRWVGRWNDEGPMMLGIALIGITLDSFLNWLGVFQFQQVSLLIPFWLMLLWVLLASTLRHGLAWSARPWWRACLLGALAGPLSYYAGGRLAGVSFPYGTGPTLVGLGVLWALLLPLLHVLAQAALEDPPLATEG</sequence>
<dbReference type="Proteomes" id="UP000486534">
    <property type="component" value="Unassembled WGS sequence"/>
</dbReference>
<name>A0A7X1U5I4_9PSED</name>
<evidence type="ECO:0000313" key="2">
    <source>
        <dbReference type="EMBL" id="MQA55048.1"/>
    </source>
</evidence>
<feature type="transmembrane region" description="Helical" evidence="1">
    <location>
        <begin position="144"/>
        <end position="162"/>
    </location>
</feature>
<dbReference type="Pfam" id="PF11086">
    <property type="entry name" value="DUF2878"/>
    <property type="match status" value="1"/>
</dbReference>
<dbReference type="RefSeq" id="WP_152898365.1">
    <property type="nucleotide sequence ID" value="NZ_WHUV01000003.1"/>
</dbReference>
<keyword evidence="1" id="KW-0812">Transmembrane</keyword>
<organism evidence="2 3">
    <name type="scientific">Pseudomonas piscis</name>
    <dbReference type="NCBI Taxonomy" id="2614538"/>
    <lineage>
        <taxon>Bacteria</taxon>
        <taxon>Pseudomonadati</taxon>
        <taxon>Pseudomonadota</taxon>
        <taxon>Gammaproteobacteria</taxon>
        <taxon>Pseudomonadales</taxon>
        <taxon>Pseudomonadaceae</taxon>
        <taxon>Pseudomonas</taxon>
    </lineage>
</organism>
<feature type="transmembrane region" description="Helical" evidence="1">
    <location>
        <begin position="50"/>
        <end position="70"/>
    </location>
</feature>
<comment type="caution">
    <text evidence="2">The sequence shown here is derived from an EMBL/GenBank/DDBJ whole genome shotgun (WGS) entry which is preliminary data.</text>
</comment>
<evidence type="ECO:0000313" key="3">
    <source>
        <dbReference type="Proteomes" id="UP000486534"/>
    </source>
</evidence>
<dbReference type="AlphaFoldDB" id="A0A7X1U5I4"/>
<dbReference type="InterPro" id="IPR021306">
    <property type="entry name" value="DUF2878"/>
</dbReference>
<feature type="transmembrane region" description="Helical" evidence="1">
    <location>
        <begin position="106"/>
        <end position="124"/>
    </location>
</feature>